<name>A0A5J5D5F4_9PERO</name>
<gene>
    <name evidence="8" type="ORF">FQN60_001487</name>
</gene>
<dbReference type="Proteomes" id="UP000327493">
    <property type="component" value="Chromosome 11"/>
</dbReference>
<proteinExistence type="predicted"/>
<keyword evidence="4 6" id="KW-0472">Membrane</keyword>
<evidence type="ECO:0000256" key="5">
    <source>
        <dbReference type="ARBA" id="ARBA00023170"/>
    </source>
</evidence>
<dbReference type="InterPro" id="IPR050449">
    <property type="entry name" value="Ephrin_rcpt_TKs"/>
</dbReference>
<keyword evidence="6" id="KW-0812">Transmembrane</keyword>
<dbReference type="EMBL" id="VOFY01000011">
    <property type="protein sequence ID" value="KAA8588293.1"/>
    <property type="molecule type" value="Genomic_DNA"/>
</dbReference>
<evidence type="ECO:0000313" key="8">
    <source>
        <dbReference type="EMBL" id="KAA8588293.1"/>
    </source>
</evidence>
<evidence type="ECO:0000313" key="9">
    <source>
        <dbReference type="Proteomes" id="UP000327493"/>
    </source>
</evidence>
<keyword evidence="2" id="KW-0547">Nucleotide-binding</keyword>
<evidence type="ECO:0000256" key="2">
    <source>
        <dbReference type="ARBA" id="ARBA00022741"/>
    </source>
</evidence>
<accession>A0A5J5D5F4</accession>
<protein>
    <recommendedName>
        <fullName evidence="7">Ephrin receptor transmembrane domain-containing protein</fullName>
    </recommendedName>
</protein>
<reference evidence="8 9" key="1">
    <citation type="submission" date="2019-08" db="EMBL/GenBank/DDBJ databases">
        <title>A chromosome-level genome assembly, high-density linkage maps, and genome scans reveal the genomic architecture of hybrid incompatibilities underlying speciation via character displacement in darters (Percidae: Etheostominae).</title>
        <authorList>
            <person name="Moran R.L."/>
            <person name="Catchen J.M."/>
            <person name="Fuller R.C."/>
        </authorList>
    </citation>
    <scope>NUCLEOTIDE SEQUENCE [LARGE SCALE GENOMIC DNA]</scope>
    <source>
        <strain evidence="8">EspeVRDwgs_2016</strain>
        <tissue evidence="8">Muscle</tissue>
    </source>
</reference>
<feature type="transmembrane region" description="Helical" evidence="6">
    <location>
        <begin position="41"/>
        <end position="58"/>
    </location>
</feature>
<dbReference type="Gene3D" id="3.30.200.20">
    <property type="entry name" value="Phosphorylase Kinase, domain 1"/>
    <property type="match status" value="1"/>
</dbReference>
<feature type="transmembrane region" description="Helical" evidence="6">
    <location>
        <begin position="138"/>
        <end position="163"/>
    </location>
</feature>
<evidence type="ECO:0000256" key="1">
    <source>
        <dbReference type="ARBA" id="ARBA00004167"/>
    </source>
</evidence>
<feature type="domain" description="Ephrin receptor transmembrane" evidence="7">
    <location>
        <begin position="141"/>
        <end position="218"/>
    </location>
</feature>
<keyword evidence="9" id="KW-1185">Reference proteome</keyword>
<evidence type="ECO:0000256" key="3">
    <source>
        <dbReference type="ARBA" id="ARBA00022840"/>
    </source>
</evidence>
<comment type="subcellular location">
    <subcellularLocation>
        <location evidence="1">Membrane</location>
        <topology evidence="1">Single-pass membrane protein</topology>
    </subcellularLocation>
</comment>
<evidence type="ECO:0000256" key="4">
    <source>
        <dbReference type="ARBA" id="ARBA00023136"/>
    </source>
</evidence>
<dbReference type="PANTHER" id="PTHR46877:SF10">
    <property type="entry name" value="EPHRIN TYPE-A RECEPTOR 6"/>
    <property type="match status" value="1"/>
</dbReference>
<dbReference type="GO" id="GO:0007411">
    <property type="term" value="P:axon guidance"/>
    <property type="evidence" value="ECO:0007669"/>
    <property type="project" value="TreeGrafter"/>
</dbReference>
<evidence type="ECO:0000256" key="6">
    <source>
        <dbReference type="SAM" id="Phobius"/>
    </source>
</evidence>
<dbReference type="PANTHER" id="PTHR46877">
    <property type="entry name" value="EPH RECEPTOR A5"/>
    <property type="match status" value="1"/>
</dbReference>
<keyword evidence="3" id="KW-0067">ATP-binding</keyword>
<keyword evidence="5" id="KW-0675">Receptor</keyword>
<dbReference type="GO" id="GO:0030425">
    <property type="term" value="C:dendrite"/>
    <property type="evidence" value="ECO:0007669"/>
    <property type="project" value="TreeGrafter"/>
</dbReference>
<dbReference type="GO" id="GO:0005886">
    <property type="term" value="C:plasma membrane"/>
    <property type="evidence" value="ECO:0007669"/>
    <property type="project" value="TreeGrafter"/>
</dbReference>
<dbReference type="GO" id="GO:0005005">
    <property type="term" value="F:transmembrane-ephrin receptor activity"/>
    <property type="evidence" value="ECO:0007669"/>
    <property type="project" value="TreeGrafter"/>
</dbReference>
<dbReference type="GO" id="GO:0005524">
    <property type="term" value="F:ATP binding"/>
    <property type="evidence" value="ECO:0007669"/>
    <property type="project" value="UniProtKB-KW"/>
</dbReference>
<comment type="caution">
    <text evidence="8">The sequence shown here is derived from an EMBL/GenBank/DDBJ whole genome shotgun (WGS) entry which is preliminary data.</text>
</comment>
<dbReference type="Pfam" id="PF14575">
    <property type="entry name" value="EphA2_TM"/>
    <property type="match status" value="1"/>
</dbReference>
<organism evidence="8 9">
    <name type="scientific">Etheostoma spectabile</name>
    <name type="common">orangethroat darter</name>
    <dbReference type="NCBI Taxonomy" id="54343"/>
    <lineage>
        <taxon>Eukaryota</taxon>
        <taxon>Metazoa</taxon>
        <taxon>Chordata</taxon>
        <taxon>Craniata</taxon>
        <taxon>Vertebrata</taxon>
        <taxon>Euteleostomi</taxon>
        <taxon>Actinopterygii</taxon>
        <taxon>Neopterygii</taxon>
        <taxon>Teleostei</taxon>
        <taxon>Neoteleostei</taxon>
        <taxon>Acanthomorphata</taxon>
        <taxon>Eupercaria</taxon>
        <taxon>Perciformes</taxon>
        <taxon>Percoidei</taxon>
        <taxon>Percidae</taxon>
        <taxon>Etheostomatinae</taxon>
        <taxon>Etheostoma</taxon>
    </lineage>
</organism>
<evidence type="ECO:0000259" key="7">
    <source>
        <dbReference type="Pfam" id="PF14575"/>
    </source>
</evidence>
<sequence length="251" mass="28736">MEGFLHKKEQIEHLSVISWYTWSMCGALMERNIEDVCTDENVLFLLTLSCLPSNFLLFSPPCFYHPYLLFSFNFSYSSSFCSTFFIQPFPSIFWSFLFFSFCSTSSLPHPAQCVTFILTILHSPPPSASDMASDQGQVLVIITAAVGGFTLLVILTLFLLITGRCQWYFKAKMTSEEKRRTNYQNGHVPFPGIKTYVDPDTYKDPTQAIHEFTKEIDPSRIRIERVIGAGEFGEVCSGRLRTPGRRRLPWQ</sequence>
<dbReference type="InterPro" id="IPR027936">
    <property type="entry name" value="Eph_TM"/>
</dbReference>
<keyword evidence="6" id="KW-1133">Transmembrane helix</keyword>
<dbReference type="AlphaFoldDB" id="A0A5J5D5F4"/>